<evidence type="ECO:0000256" key="6">
    <source>
        <dbReference type="ARBA" id="ARBA00022917"/>
    </source>
</evidence>
<feature type="domain" description="Glutamyl/glutaminyl-tRNA synthetase class Ib anti-codon binding" evidence="12">
    <location>
        <begin position="341"/>
        <end position="440"/>
    </location>
</feature>
<dbReference type="InterPro" id="IPR014729">
    <property type="entry name" value="Rossmann-like_a/b/a_fold"/>
</dbReference>
<feature type="domain" description="Glutamyl/glutaminyl-tRNA synthetase class Ib catalytic" evidence="11">
    <location>
        <begin position="28"/>
        <end position="320"/>
    </location>
</feature>
<evidence type="ECO:0000256" key="7">
    <source>
        <dbReference type="ARBA" id="ARBA00023146"/>
    </source>
</evidence>
<evidence type="ECO:0000313" key="14">
    <source>
        <dbReference type="EMBL" id="GLR64540.1"/>
    </source>
</evidence>
<evidence type="ECO:0000259" key="13">
    <source>
        <dbReference type="Pfam" id="PF20974"/>
    </source>
</evidence>
<accession>A0ABQ5ZWI1</accession>
<dbReference type="Proteomes" id="UP001156682">
    <property type="component" value="Unassembled WGS sequence"/>
</dbReference>
<dbReference type="CDD" id="cd00807">
    <property type="entry name" value="GlnRS_core"/>
    <property type="match status" value="1"/>
</dbReference>
<feature type="domain" description="tRNA synthetases class I (E and Q) anti-codon binding" evidence="13">
    <location>
        <begin position="457"/>
        <end position="531"/>
    </location>
</feature>
<dbReference type="Gene3D" id="2.40.240.10">
    <property type="entry name" value="Ribosomal Protein L25, Chain P"/>
    <property type="match status" value="2"/>
</dbReference>
<dbReference type="SUPFAM" id="SSF50715">
    <property type="entry name" value="Ribosomal protein L25-like"/>
    <property type="match status" value="1"/>
</dbReference>
<evidence type="ECO:0000256" key="10">
    <source>
        <dbReference type="RuleBase" id="RU363037"/>
    </source>
</evidence>
<dbReference type="InterPro" id="IPR020056">
    <property type="entry name" value="Rbsml_bL25/Gln-tRNA_synth_N"/>
</dbReference>
<dbReference type="RefSeq" id="WP_027851610.1">
    <property type="nucleotide sequence ID" value="NZ_BSOR01000035.1"/>
</dbReference>
<feature type="binding site" evidence="9">
    <location>
        <begin position="36"/>
        <end position="38"/>
    </location>
    <ligand>
        <name>ATP</name>
        <dbReference type="ChEBI" id="CHEBI:30616"/>
    </ligand>
</feature>
<keyword evidence="6 9" id="KW-0648">Protein biosynthesis</keyword>
<dbReference type="InterPro" id="IPR020058">
    <property type="entry name" value="Glu/Gln-tRNA-synth_Ib_cat-dom"/>
</dbReference>
<dbReference type="PRINTS" id="PR00987">
    <property type="entry name" value="TRNASYNTHGLU"/>
</dbReference>
<dbReference type="PROSITE" id="PS00178">
    <property type="entry name" value="AA_TRNA_LIGASE_I"/>
    <property type="match status" value="1"/>
</dbReference>
<dbReference type="Pfam" id="PF03950">
    <property type="entry name" value="tRNA-synt_1c_C"/>
    <property type="match status" value="1"/>
</dbReference>
<keyword evidence="4 9" id="KW-0547">Nucleotide-binding</keyword>
<dbReference type="PANTHER" id="PTHR43097:SF5">
    <property type="entry name" value="GLUTAMATE--TRNA LIGASE"/>
    <property type="match status" value="1"/>
</dbReference>
<dbReference type="EC" id="6.1.1.18" evidence="9"/>
<evidence type="ECO:0000313" key="15">
    <source>
        <dbReference type="Proteomes" id="UP001156682"/>
    </source>
</evidence>
<organism evidence="14 15">
    <name type="scientific">Marinospirillum insulare</name>
    <dbReference type="NCBI Taxonomy" id="217169"/>
    <lineage>
        <taxon>Bacteria</taxon>
        <taxon>Pseudomonadati</taxon>
        <taxon>Pseudomonadota</taxon>
        <taxon>Gammaproteobacteria</taxon>
        <taxon>Oceanospirillales</taxon>
        <taxon>Oceanospirillaceae</taxon>
        <taxon>Marinospirillum</taxon>
    </lineage>
</organism>
<keyword evidence="15" id="KW-1185">Reference proteome</keyword>
<dbReference type="GO" id="GO:0016874">
    <property type="term" value="F:ligase activity"/>
    <property type="evidence" value="ECO:0007669"/>
    <property type="project" value="UniProtKB-KW"/>
</dbReference>
<protein>
    <recommendedName>
        <fullName evidence="9">Glutamine--tRNA ligase</fullName>
        <ecNumber evidence="9">6.1.1.18</ecNumber>
    </recommendedName>
    <alternativeName>
        <fullName evidence="9">Glutaminyl-tRNA synthetase</fullName>
        <shortName evidence="9">GlnRS</shortName>
    </alternativeName>
</protein>
<evidence type="ECO:0000259" key="12">
    <source>
        <dbReference type="Pfam" id="PF03950"/>
    </source>
</evidence>
<keyword evidence="2 9" id="KW-0963">Cytoplasm</keyword>
<comment type="subunit">
    <text evidence="9">Monomer.</text>
</comment>
<dbReference type="NCBIfam" id="NF011291">
    <property type="entry name" value="PRK14703.1"/>
    <property type="match status" value="1"/>
</dbReference>
<dbReference type="NCBIfam" id="TIGR00440">
    <property type="entry name" value="glnS"/>
    <property type="match status" value="1"/>
</dbReference>
<evidence type="ECO:0000256" key="9">
    <source>
        <dbReference type="HAMAP-Rule" id="MF_00126"/>
    </source>
</evidence>
<keyword evidence="7 9" id="KW-0030">Aminoacyl-tRNA synthetase</keyword>
<keyword evidence="5 9" id="KW-0067">ATP-binding</keyword>
<dbReference type="InterPro" id="IPR004514">
    <property type="entry name" value="Gln-tRNA-synth"/>
</dbReference>
<feature type="short sequence motif" description="'HIGH' region" evidence="9">
    <location>
        <begin position="35"/>
        <end position="45"/>
    </location>
</feature>
<evidence type="ECO:0000256" key="8">
    <source>
        <dbReference type="ARBA" id="ARBA00048270"/>
    </source>
</evidence>
<dbReference type="Gene3D" id="3.40.50.620">
    <property type="entry name" value="HUPs"/>
    <property type="match status" value="1"/>
</dbReference>
<dbReference type="EMBL" id="BSOR01000035">
    <property type="protein sequence ID" value="GLR64540.1"/>
    <property type="molecule type" value="Genomic_DNA"/>
</dbReference>
<proteinExistence type="inferred from homology"/>
<evidence type="ECO:0000256" key="3">
    <source>
        <dbReference type="ARBA" id="ARBA00022598"/>
    </source>
</evidence>
<dbReference type="PANTHER" id="PTHR43097">
    <property type="entry name" value="GLUTAMINE-TRNA LIGASE"/>
    <property type="match status" value="1"/>
</dbReference>
<dbReference type="Pfam" id="PF00749">
    <property type="entry name" value="tRNA-synt_1c"/>
    <property type="match status" value="1"/>
</dbReference>
<dbReference type="HAMAP" id="MF_00126">
    <property type="entry name" value="Gln_tRNA_synth"/>
    <property type="match status" value="1"/>
</dbReference>
<comment type="similarity">
    <text evidence="1 9 10">Belongs to the class-I aminoacyl-tRNA synthetase family.</text>
</comment>
<comment type="caution">
    <text evidence="14">The sequence shown here is derived from an EMBL/GenBank/DDBJ whole genome shotgun (WGS) entry which is preliminary data.</text>
</comment>
<evidence type="ECO:0000256" key="1">
    <source>
        <dbReference type="ARBA" id="ARBA00005594"/>
    </source>
</evidence>
<dbReference type="InterPro" id="IPR022861">
    <property type="entry name" value="Gln_tRNA_ligase_bac"/>
</dbReference>
<evidence type="ECO:0000256" key="5">
    <source>
        <dbReference type="ARBA" id="ARBA00022840"/>
    </source>
</evidence>
<feature type="binding site" evidence="9">
    <location>
        <begin position="42"/>
        <end position="48"/>
    </location>
    <ligand>
        <name>ATP</name>
        <dbReference type="ChEBI" id="CHEBI:30616"/>
    </ligand>
</feature>
<reference evidence="15" key="1">
    <citation type="journal article" date="2019" name="Int. J. Syst. Evol. Microbiol.">
        <title>The Global Catalogue of Microorganisms (GCM) 10K type strain sequencing project: providing services to taxonomists for standard genome sequencing and annotation.</title>
        <authorList>
            <consortium name="The Broad Institute Genomics Platform"/>
            <consortium name="The Broad Institute Genome Sequencing Center for Infectious Disease"/>
            <person name="Wu L."/>
            <person name="Ma J."/>
        </authorList>
    </citation>
    <scope>NUCLEOTIDE SEQUENCE [LARGE SCALE GENOMIC DNA]</scope>
    <source>
        <strain evidence="15">NBRC 100033</strain>
    </source>
</reference>
<sequence>MSQPEMIAATNFIRNMIIQQREAGQQQKVITRFPPEPNGFLHIGHAKSICLNFGIAKEFGGDCHLRFDDTNPEKESQAFIDAIKEDVNWLGFEWTGEVRFASDYFEQLFDWAVDLINNGKAYVCELNAEQMREYRGTLTEPGTNSPFRERSIEENLAEFNKMRAGDYPNGAKVLRAKIDMTAPNINLRDPILYRIRHQEHHQTGNKWCIYPSYDFTHGQSDAIEGISHSLCTLEFEDHRPLYEWFLNNLPVPTKPVQTEFARLNINYTVTSKRKLKLLVDEGVVKGWDDPRMPTISGLRRRGYTPKSLRDFCDMIGVNRSGGVVDIGMLHFALRSDLEHSAKRAMLVLNPIKVVITNWEEGREEMLSSPSHPAREELGERTLPFTKELYIDSNDFMEEPPKKFFRLAPGQEVRLRNAWVIRCDEVIKDAAGNIIELRCSHDPDTLGKNPEGRKVKGVIHWVSATHGLPAEVRLYDNLFQVESPDSDKDVDFLEHLSADSLSVVEAIAEPSLATAQAEDRFQFERVGYFCADRYDHQPGTKLVFNRTVSLKDTWAKIQKKQG</sequence>
<feature type="binding site" evidence="9">
    <location>
        <position position="232"/>
    </location>
    <ligand>
        <name>ATP</name>
        <dbReference type="ChEBI" id="CHEBI:30616"/>
    </ligand>
</feature>
<name>A0ABQ5ZWI1_9GAMM</name>
<gene>
    <name evidence="9 14" type="primary">glnS</name>
    <name evidence="14" type="ORF">GCM10007878_19780</name>
</gene>
<comment type="subcellular location">
    <subcellularLocation>
        <location evidence="9">Cytoplasm</location>
    </subcellularLocation>
</comment>
<dbReference type="InterPro" id="IPR020059">
    <property type="entry name" value="Glu/Gln-tRNA-synth_Ib_codon-bd"/>
</dbReference>
<comment type="catalytic activity">
    <reaction evidence="8 9">
        <text>tRNA(Gln) + L-glutamine + ATP = L-glutaminyl-tRNA(Gln) + AMP + diphosphate</text>
        <dbReference type="Rhea" id="RHEA:20121"/>
        <dbReference type="Rhea" id="RHEA-COMP:9662"/>
        <dbReference type="Rhea" id="RHEA-COMP:9681"/>
        <dbReference type="ChEBI" id="CHEBI:30616"/>
        <dbReference type="ChEBI" id="CHEBI:33019"/>
        <dbReference type="ChEBI" id="CHEBI:58359"/>
        <dbReference type="ChEBI" id="CHEBI:78442"/>
        <dbReference type="ChEBI" id="CHEBI:78521"/>
        <dbReference type="ChEBI" id="CHEBI:456215"/>
        <dbReference type="EC" id="6.1.1.18"/>
    </reaction>
</comment>
<comment type="caution">
    <text evidence="9">Lacks conserved residue(s) required for the propagation of feature annotation.</text>
</comment>
<dbReference type="Pfam" id="PF20974">
    <property type="entry name" value="tRNA-synt_1c_C2"/>
    <property type="match status" value="1"/>
</dbReference>
<dbReference type="Gene3D" id="3.90.800.10">
    <property type="entry name" value="Glutamyl-tRNA Synthetase, Domain 3"/>
    <property type="match status" value="1"/>
</dbReference>
<evidence type="ECO:0000256" key="2">
    <source>
        <dbReference type="ARBA" id="ARBA00022490"/>
    </source>
</evidence>
<dbReference type="InterPro" id="IPR050132">
    <property type="entry name" value="Gln/Glu-tRNA_Ligase"/>
</dbReference>
<dbReference type="InterPro" id="IPR001412">
    <property type="entry name" value="aa-tRNA-synth_I_CS"/>
</dbReference>
<keyword evidence="3 9" id="KW-0436">Ligase</keyword>
<evidence type="ECO:0000256" key="4">
    <source>
        <dbReference type="ARBA" id="ARBA00022741"/>
    </source>
</evidence>
<dbReference type="InterPro" id="IPR000924">
    <property type="entry name" value="Glu/Gln-tRNA-synth"/>
</dbReference>
<feature type="binding site" evidence="9">
    <location>
        <begin position="262"/>
        <end position="263"/>
    </location>
    <ligand>
        <name>ATP</name>
        <dbReference type="ChEBI" id="CHEBI:30616"/>
    </ligand>
</feature>
<dbReference type="Gene3D" id="1.10.1160.10">
    <property type="entry name" value="Glutamyl-trna Synthetase, Domain 2"/>
    <property type="match status" value="1"/>
</dbReference>
<feature type="binding site" evidence="9">
    <location>
        <position position="68"/>
    </location>
    <ligand>
        <name>L-glutamine</name>
        <dbReference type="ChEBI" id="CHEBI:58359"/>
    </ligand>
</feature>
<feature type="short sequence motif" description="'KMSKS' region" evidence="9">
    <location>
        <begin position="269"/>
        <end position="273"/>
    </location>
</feature>
<feature type="binding site" evidence="9">
    <location>
        <position position="213"/>
    </location>
    <ligand>
        <name>L-glutamine</name>
        <dbReference type="ChEBI" id="CHEBI:58359"/>
    </ligand>
</feature>
<dbReference type="SUPFAM" id="SSF52374">
    <property type="entry name" value="Nucleotidylyl transferase"/>
    <property type="match status" value="1"/>
</dbReference>
<dbReference type="InterPro" id="IPR020061">
    <property type="entry name" value="Glu_tRNA_lig_a-bdl"/>
</dbReference>
<dbReference type="InterPro" id="IPR011035">
    <property type="entry name" value="Ribosomal_bL25/Gln-tRNA_synth"/>
</dbReference>
<evidence type="ECO:0000259" key="11">
    <source>
        <dbReference type="Pfam" id="PF00749"/>
    </source>
</evidence>
<dbReference type="InterPro" id="IPR049437">
    <property type="entry name" value="tRNA-synt_1c_C2"/>
</dbReference>